<name>A0A7J9DNV9_9ROSI</name>
<reference evidence="4 5" key="1">
    <citation type="journal article" date="2019" name="Genome Biol. Evol.">
        <title>Insights into the evolution of the New World diploid cottons (Gossypium, subgenus Houzingenia) based on genome sequencing.</title>
        <authorList>
            <person name="Grover C.E."/>
            <person name="Arick M.A. 2nd"/>
            <person name="Thrash A."/>
            <person name="Conover J.L."/>
            <person name="Sanders W.S."/>
            <person name="Peterson D.G."/>
            <person name="Frelichowski J.E."/>
            <person name="Scheffler J.A."/>
            <person name="Scheffler B.E."/>
            <person name="Wendel J.F."/>
        </authorList>
    </citation>
    <scope>NUCLEOTIDE SEQUENCE [LARGE SCALE GENOMIC DNA]</scope>
    <source>
        <strain evidence="4">8</strain>
        <tissue evidence="4">Leaf</tissue>
    </source>
</reference>
<protein>
    <recommendedName>
        <fullName evidence="6">F-box domain-containing protein</fullName>
    </recommendedName>
</protein>
<dbReference type="InterPro" id="IPR006527">
    <property type="entry name" value="F-box-assoc_dom_typ1"/>
</dbReference>
<dbReference type="Proteomes" id="UP000593568">
    <property type="component" value="Unassembled WGS sequence"/>
</dbReference>
<gene>
    <name evidence="4" type="ORF">Gotri_012017</name>
</gene>
<dbReference type="SUPFAM" id="SSF81383">
    <property type="entry name" value="F-box domain"/>
    <property type="match status" value="1"/>
</dbReference>
<dbReference type="InterPro" id="IPR017451">
    <property type="entry name" value="F-box-assoc_interact_dom"/>
</dbReference>
<dbReference type="PANTHER" id="PTHR31672:SF13">
    <property type="entry name" value="F-BOX PROTEIN CPR30-LIKE"/>
    <property type="match status" value="1"/>
</dbReference>
<evidence type="ECO:0000259" key="3">
    <source>
        <dbReference type="Pfam" id="PF08268"/>
    </source>
</evidence>
<feature type="non-terminal residue" evidence="4">
    <location>
        <position position="594"/>
    </location>
</feature>
<evidence type="ECO:0000259" key="2">
    <source>
        <dbReference type="Pfam" id="PF07734"/>
    </source>
</evidence>
<dbReference type="EMBL" id="JABEZW010000004">
    <property type="protein sequence ID" value="MBA0762387.1"/>
    <property type="molecule type" value="Genomic_DNA"/>
</dbReference>
<evidence type="ECO:0000313" key="4">
    <source>
        <dbReference type="EMBL" id="MBA0762387.1"/>
    </source>
</evidence>
<dbReference type="NCBIfam" id="TIGR01640">
    <property type="entry name" value="F_box_assoc_1"/>
    <property type="match status" value="2"/>
</dbReference>
<sequence length="594" mass="68516">MAALSHDITLDIFRCLSVKDLSRFKCVSKFWCSWIEDQNFIKLHLSYSLKTNTNRSLILYHSRYQIFSVNYDSPKTTRRLEQLEQNKNIHILGSCNGLLAVEEQNGRILLWNPSTRKYQVLPSTGIVFSPPPAFYSCSTYSGFGYDPVSDDYKLVLIVQLLGTYEEYLHSEAKVYSFRSNSWRTIKDFCFYFISERQLGVVANNVLHLLAYKIPKSSKRSSIELDLFAYKNPESSYKHLVGFDLRSEELSLVELPDFCLDVEANVDVKAVGGYLCLTATHRDMDVAGDVWIMKEYGVKESWVKLMSSTQLDFLPGSPFVVPLAFSKNEDDDGRILLWNPSTRKYQVLPSTEIEFPSPPIRCSRSTYYGFGYDPVSDDYKLVRIVQLLGAKDEYFHSEAKVYSLRSNSWRRIKDFFFYFISYRQLGFLANNVLHLLAFKTPESSKRDLVGFDLRSEEFSLVELPDFCLDENIYFNVKAMGGYLCLSATYWELGDIVADVWIMKEYGVKESWVKLMSSTYPDLLLCSPSEVPLAFSKNGDKVLFHFKLNRDRRDSLVWYDLGSKRIGEVGIRGVPIVYDVDLYVESLVPLNLKPPR</sequence>
<proteinExistence type="predicted"/>
<dbReference type="Pfam" id="PF08268">
    <property type="entry name" value="FBA_3"/>
    <property type="match status" value="1"/>
</dbReference>
<dbReference type="AlphaFoldDB" id="A0A7J9DNV9"/>
<dbReference type="InterPro" id="IPR050796">
    <property type="entry name" value="SCF_F-box_component"/>
</dbReference>
<dbReference type="Pfam" id="PF00646">
    <property type="entry name" value="F-box"/>
    <property type="match status" value="1"/>
</dbReference>
<dbReference type="SUPFAM" id="SSF69322">
    <property type="entry name" value="Tricorn protease domain 2"/>
    <property type="match status" value="1"/>
</dbReference>
<dbReference type="Gene3D" id="1.20.1280.50">
    <property type="match status" value="1"/>
</dbReference>
<dbReference type="Pfam" id="PF07734">
    <property type="entry name" value="FBA_1"/>
    <property type="match status" value="1"/>
</dbReference>
<dbReference type="InterPro" id="IPR036047">
    <property type="entry name" value="F-box-like_dom_sf"/>
</dbReference>
<feature type="domain" description="F-box associated beta-propeller type 1" evidence="2">
    <location>
        <begin position="68"/>
        <end position="311"/>
    </location>
</feature>
<accession>A0A7J9DNV9</accession>
<comment type="caution">
    <text evidence="4">The sequence shown here is derived from an EMBL/GenBank/DDBJ whole genome shotgun (WGS) entry which is preliminary data.</text>
</comment>
<keyword evidence="5" id="KW-1185">Reference proteome</keyword>
<evidence type="ECO:0008006" key="6">
    <source>
        <dbReference type="Google" id="ProtNLM"/>
    </source>
</evidence>
<organism evidence="4 5">
    <name type="scientific">Gossypium trilobum</name>
    <dbReference type="NCBI Taxonomy" id="34281"/>
    <lineage>
        <taxon>Eukaryota</taxon>
        <taxon>Viridiplantae</taxon>
        <taxon>Streptophyta</taxon>
        <taxon>Embryophyta</taxon>
        <taxon>Tracheophyta</taxon>
        <taxon>Spermatophyta</taxon>
        <taxon>Magnoliopsida</taxon>
        <taxon>eudicotyledons</taxon>
        <taxon>Gunneridae</taxon>
        <taxon>Pentapetalae</taxon>
        <taxon>rosids</taxon>
        <taxon>malvids</taxon>
        <taxon>Malvales</taxon>
        <taxon>Malvaceae</taxon>
        <taxon>Malvoideae</taxon>
        <taxon>Gossypium</taxon>
    </lineage>
</organism>
<evidence type="ECO:0000313" key="5">
    <source>
        <dbReference type="Proteomes" id="UP000593568"/>
    </source>
</evidence>
<feature type="domain" description="F-box associated beta-propeller type 3" evidence="3">
    <location>
        <begin position="331"/>
        <end position="573"/>
    </location>
</feature>
<feature type="domain" description="F-box" evidence="1">
    <location>
        <begin position="4"/>
        <end position="41"/>
    </location>
</feature>
<evidence type="ECO:0000259" key="1">
    <source>
        <dbReference type="Pfam" id="PF00646"/>
    </source>
</evidence>
<dbReference type="InterPro" id="IPR001810">
    <property type="entry name" value="F-box_dom"/>
</dbReference>
<dbReference type="PANTHER" id="PTHR31672">
    <property type="entry name" value="BNACNNG10540D PROTEIN"/>
    <property type="match status" value="1"/>
</dbReference>
<dbReference type="InterPro" id="IPR013187">
    <property type="entry name" value="F-box-assoc_dom_typ3"/>
</dbReference>